<dbReference type="InterPro" id="IPR013766">
    <property type="entry name" value="Thioredoxin_domain"/>
</dbReference>
<keyword evidence="3" id="KW-1185">Reference proteome</keyword>
<dbReference type="EMBL" id="JAAWWL010000003">
    <property type="protein sequence ID" value="NKI33406.1"/>
    <property type="molecule type" value="Genomic_DNA"/>
</dbReference>
<dbReference type="Pfam" id="PF00578">
    <property type="entry name" value="AhpC-TSA"/>
    <property type="match status" value="1"/>
</dbReference>
<dbReference type="InterPro" id="IPR000866">
    <property type="entry name" value="AhpC/TSA"/>
</dbReference>
<evidence type="ECO:0000313" key="2">
    <source>
        <dbReference type="EMBL" id="NKI33406.1"/>
    </source>
</evidence>
<dbReference type="InterPro" id="IPR050553">
    <property type="entry name" value="Thioredoxin_ResA/DsbE_sf"/>
</dbReference>
<name>A0ABX1GU10_9FLAO</name>
<dbReference type="Proteomes" id="UP000718451">
    <property type="component" value="Unassembled WGS sequence"/>
</dbReference>
<reference evidence="2 3" key="1">
    <citation type="submission" date="2020-04" db="EMBL/GenBank/DDBJ databases">
        <authorList>
            <person name="Yoon J."/>
        </authorList>
    </citation>
    <scope>NUCLEOTIDE SEQUENCE [LARGE SCALE GENOMIC DNA]</scope>
    <source>
        <strain evidence="2 3">DJ-13</strain>
    </source>
</reference>
<dbReference type="SUPFAM" id="SSF52833">
    <property type="entry name" value="Thioredoxin-like"/>
    <property type="match status" value="1"/>
</dbReference>
<comment type="caution">
    <text evidence="2">The sequence shown here is derived from an EMBL/GenBank/DDBJ whole genome shotgun (WGS) entry which is preliminary data.</text>
</comment>
<proteinExistence type="predicted"/>
<dbReference type="PROSITE" id="PS51257">
    <property type="entry name" value="PROKAR_LIPOPROTEIN"/>
    <property type="match status" value="1"/>
</dbReference>
<gene>
    <name evidence="2" type="ORF">HCU67_15735</name>
</gene>
<evidence type="ECO:0000259" key="1">
    <source>
        <dbReference type="PROSITE" id="PS51352"/>
    </source>
</evidence>
<dbReference type="InterPro" id="IPR036249">
    <property type="entry name" value="Thioredoxin-like_sf"/>
</dbReference>
<organism evidence="2 3">
    <name type="scientific">Croceivirga thetidis</name>
    <dbReference type="NCBI Taxonomy" id="2721623"/>
    <lineage>
        <taxon>Bacteria</taxon>
        <taxon>Pseudomonadati</taxon>
        <taxon>Bacteroidota</taxon>
        <taxon>Flavobacteriia</taxon>
        <taxon>Flavobacteriales</taxon>
        <taxon>Flavobacteriaceae</taxon>
        <taxon>Croceivirga</taxon>
    </lineage>
</organism>
<dbReference type="CDD" id="cd02966">
    <property type="entry name" value="TlpA_like_family"/>
    <property type="match status" value="1"/>
</dbReference>
<dbReference type="Gene3D" id="3.40.30.10">
    <property type="entry name" value="Glutaredoxin"/>
    <property type="match status" value="1"/>
</dbReference>
<dbReference type="PANTHER" id="PTHR42852:SF17">
    <property type="entry name" value="THIOREDOXIN-LIKE PROTEIN HI_1115"/>
    <property type="match status" value="1"/>
</dbReference>
<sequence length="179" mass="20799">MKGLPVILMLLLAVLGCKEKSKKDANQAEEVATNLTTEETPVKFPVYDYDGLEPILNYDDDKTYIVNFWATWCKPCIEELPDFERTFAEYEDKNVRLILVSLDMPSMWKSKLEPYVEEHGLKGEVIILDDPKMNDWIPKIDAEWDGGIPASLIYNNEKRQFYAQGFTYEELKSELDKFL</sequence>
<dbReference type="PANTHER" id="PTHR42852">
    <property type="entry name" value="THIOL:DISULFIDE INTERCHANGE PROTEIN DSBE"/>
    <property type="match status" value="1"/>
</dbReference>
<dbReference type="PROSITE" id="PS51352">
    <property type="entry name" value="THIOREDOXIN_2"/>
    <property type="match status" value="1"/>
</dbReference>
<protein>
    <submittedName>
        <fullName evidence="2">Redoxin domain-containing protein</fullName>
    </submittedName>
</protein>
<accession>A0ABX1GU10</accession>
<dbReference type="RefSeq" id="WP_168553627.1">
    <property type="nucleotide sequence ID" value="NZ_JAAWWL010000003.1"/>
</dbReference>
<feature type="domain" description="Thioredoxin" evidence="1">
    <location>
        <begin position="26"/>
        <end position="179"/>
    </location>
</feature>
<evidence type="ECO:0000313" key="3">
    <source>
        <dbReference type="Proteomes" id="UP000718451"/>
    </source>
</evidence>